<evidence type="ECO:0000313" key="3">
    <source>
        <dbReference type="EMBL" id="MBB5598286.1"/>
    </source>
</evidence>
<keyword evidence="2" id="KW-0472">Membrane</keyword>
<proteinExistence type="predicted"/>
<keyword evidence="2" id="KW-1133">Transmembrane helix</keyword>
<feature type="region of interest" description="Disordered" evidence="1">
    <location>
        <begin position="1"/>
        <end position="25"/>
    </location>
</feature>
<dbReference type="Pfam" id="PF14030">
    <property type="entry name" value="DUF4245"/>
    <property type="match status" value="1"/>
</dbReference>
<evidence type="ECO:0000256" key="1">
    <source>
        <dbReference type="SAM" id="MobiDB-lite"/>
    </source>
</evidence>
<evidence type="ECO:0008006" key="5">
    <source>
        <dbReference type="Google" id="ProtNLM"/>
    </source>
</evidence>
<dbReference type="Proteomes" id="UP000523863">
    <property type="component" value="Unassembled WGS sequence"/>
</dbReference>
<gene>
    <name evidence="3" type="ORF">BKA12_001366</name>
</gene>
<keyword evidence="4" id="KW-1185">Reference proteome</keyword>
<dbReference type="InterPro" id="IPR025339">
    <property type="entry name" value="DUF4245"/>
</dbReference>
<dbReference type="AlphaFoldDB" id="A0A7W8YB63"/>
<sequence length="211" mass="22798">MPEEKNVDTSVSTEPAVSVENAAPEEEPKYVVTASQAKRLSQSVKGILISLALTVAVVVPVLLLNPPSNKNVYENRVDVGQTAQQVVDDLNFKAASPKLPDGWYANFARWNGGGTDGVSFWEVGYVTPTEGFIWMRQTKNANPTWISQVTKNAPVSGQRTVGSTVWEMRETADETTYVAKDVNGYTFILSGPASLADLDTFSAAVQDSLAP</sequence>
<evidence type="ECO:0000256" key="2">
    <source>
        <dbReference type="SAM" id="Phobius"/>
    </source>
</evidence>
<evidence type="ECO:0000313" key="4">
    <source>
        <dbReference type="Proteomes" id="UP000523863"/>
    </source>
</evidence>
<feature type="transmembrane region" description="Helical" evidence="2">
    <location>
        <begin position="46"/>
        <end position="64"/>
    </location>
</feature>
<keyword evidence="2" id="KW-0812">Transmembrane</keyword>
<dbReference type="RefSeq" id="WP_183641745.1">
    <property type="nucleotide sequence ID" value="NZ_JACHBL010000001.1"/>
</dbReference>
<accession>A0A7W8YB63</accession>
<dbReference type="EMBL" id="JACHBL010000001">
    <property type="protein sequence ID" value="MBB5598286.1"/>
    <property type="molecule type" value="Genomic_DNA"/>
</dbReference>
<reference evidence="3 4" key="1">
    <citation type="submission" date="2020-08" db="EMBL/GenBank/DDBJ databases">
        <title>Sequencing the genomes of 1000 actinobacteria strains.</title>
        <authorList>
            <person name="Klenk H.-P."/>
        </authorList>
    </citation>
    <scope>NUCLEOTIDE SEQUENCE [LARGE SCALE GENOMIC DNA]</scope>
    <source>
        <strain evidence="3 4">DSM 23694</strain>
    </source>
</reference>
<name>A0A7W8YB63_9MICC</name>
<protein>
    <recommendedName>
        <fullName evidence="5">DUF4245 domain-containing protein</fullName>
    </recommendedName>
</protein>
<comment type="caution">
    <text evidence="3">The sequence shown here is derived from an EMBL/GenBank/DDBJ whole genome shotgun (WGS) entry which is preliminary data.</text>
</comment>
<organism evidence="3 4">
    <name type="scientific">Neomicrococcus lactis</name>
    <dbReference type="NCBI Taxonomy" id="732241"/>
    <lineage>
        <taxon>Bacteria</taxon>
        <taxon>Bacillati</taxon>
        <taxon>Actinomycetota</taxon>
        <taxon>Actinomycetes</taxon>
        <taxon>Micrococcales</taxon>
        <taxon>Micrococcaceae</taxon>
        <taxon>Neomicrococcus</taxon>
    </lineage>
</organism>